<name>A0A8S1GXW9_9PELO</name>
<dbReference type="AlphaFoldDB" id="A0A8S1GXW9"/>
<keyword evidence="2" id="KW-1185">Reference proteome</keyword>
<protein>
    <submittedName>
        <fullName evidence="1">Uncharacterized protein</fullName>
    </submittedName>
</protein>
<evidence type="ECO:0000313" key="1">
    <source>
        <dbReference type="EMBL" id="CAD6186000.1"/>
    </source>
</evidence>
<reference evidence="1" key="1">
    <citation type="submission" date="2020-10" db="EMBL/GenBank/DDBJ databases">
        <authorList>
            <person name="Kikuchi T."/>
        </authorList>
    </citation>
    <scope>NUCLEOTIDE SEQUENCE</scope>
    <source>
        <strain evidence="1">NKZ352</strain>
    </source>
</reference>
<comment type="caution">
    <text evidence="1">The sequence shown here is derived from an EMBL/GenBank/DDBJ whole genome shotgun (WGS) entry which is preliminary data.</text>
</comment>
<evidence type="ECO:0000313" key="2">
    <source>
        <dbReference type="Proteomes" id="UP000835052"/>
    </source>
</evidence>
<accession>A0A8S1GXW9</accession>
<organism evidence="1 2">
    <name type="scientific">Caenorhabditis auriculariae</name>
    <dbReference type="NCBI Taxonomy" id="2777116"/>
    <lineage>
        <taxon>Eukaryota</taxon>
        <taxon>Metazoa</taxon>
        <taxon>Ecdysozoa</taxon>
        <taxon>Nematoda</taxon>
        <taxon>Chromadorea</taxon>
        <taxon>Rhabditida</taxon>
        <taxon>Rhabditina</taxon>
        <taxon>Rhabditomorpha</taxon>
        <taxon>Rhabditoidea</taxon>
        <taxon>Rhabditidae</taxon>
        <taxon>Peloderinae</taxon>
        <taxon>Caenorhabditis</taxon>
    </lineage>
</organism>
<proteinExistence type="predicted"/>
<sequence>MGLQAELSTDRSLDGEAADIRTFKLIYYQLKKDGMIYVTFLFNDSFEPHTHTYTRAHTHKRRENDWVFTREPSCCCCPWQHRQTATVLPLSTHFSFSSLSLRKPRAPSANDHPE</sequence>
<dbReference type="Proteomes" id="UP000835052">
    <property type="component" value="Unassembled WGS sequence"/>
</dbReference>
<gene>
    <name evidence="1" type="ORF">CAUJ_LOCUS1919</name>
</gene>
<dbReference type="EMBL" id="CAJGYM010000003">
    <property type="protein sequence ID" value="CAD6186000.1"/>
    <property type="molecule type" value="Genomic_DNA"/>
</dbReference>